<proteinExistence type="predicted"/>
<evidence type="ECO:0000313" key="1">
    <source>
        <dbReference type="EMBL" id="AXH43499.1"/>
    </source>
</evidence>
<dbReference type="EMBL" id="MH443100">
    <property type="protein sequence ID" value="AXH43499.1"/>
    <property type="molecule type" value="Genomic_DNA"/>
</dbReference>
<dbReference type="Proteomes" id="UP000305361">
    <property type="component" value="Segment"/>
</dbReference>
<reference evidence="1 2" key="1">
    <citation type="journal article" date="2019" name="J. Basic Microbiol.">
        <title>Complete genome sequence analysis of temperate Erwinia bacteriophages 49 and 59.</title>
        <authorList>
            <person name="Zlatohurska M."/>
            <person name="Gorb T."/>
            <person name="Romaniuk L."/>
            <person name="Korol N."/>
            <person name="Faidiuk Y."/>
            <person name="Kropinski A.M."/>
            <person name="Kushkina A."/>
            <person name="Tovkach F."/>
        </authorList>
    </citation>
    <scope>NUCLEOTIDE SEQUENCE [LARGE SCALE GENOMIC DNA]</scope>
</reference>
<gene>
    <name evidence="1" type="ORF">MZUP3_360</name>
</gene>
<name>A0A4Y1NR97_9CAUD</name>
<protein>
    <submittedName>
        <fullName evidence="1">Uncharacterized protein</fullName>
    </submittedName>
</protein>
<evidence type="ECO:0000313" key="2">
    <source>
        <dbReference type="Proteomes" id="UP000305361"/>
    </source>
</evidence>
<sequence length="69" mass="7744">MSKMLLEVCNDWQIERAAILERNPDLRRIVLECDALIERAVSSARQIAHAVEWDAREAVKKAAEAPGGE</sequence>
<organism evidence="1 2">
    <name type="scientific">Erwinia phage vB_EhrS_49</name>
    <dbReference type="NCBI Taxonomy" id="2283026"/>
    <lineage>
        <taxon>Viruses</taxon>
        <taxon>Duplodnaviria</taxon>
        <taxon>Heunggongvirae</taxon>
        <taxon>Uroviricota</taxon>
        <taxon>Caudoviricetes</taxon>
        <taxon>Feofaniavirus</taxon>
        <taxon>Feofaniavirus Eho49</taxon>
    </lineage>
</organism>
<accession>A0A4Y1NR97</accession>
<keyword evidence="2" id="KW-1185">Reference proteome</keyword>